<keyword evidence="5" id="KW-1003">Cell membrane</keyword>
<comment type="cofactor">
    <cofactor evidence="18 20">
        <name>Zn(2+)</name>
        <dbReference type="ChEBI" id="CHEBI:29105"/>
    </cofactor>
    <text evidence="18 20">Binds 1 zinc ion per subunit.</text>
</comment>
<evidence type="ECO:0000256" key="4">
    <source>
        <dbReference type="ARBA" id="ARBA00022438"/>
    </source>
</evidence>
<evidence type="ECO:0000256" key="2">
    <source>
        <dbReference type="ARBA" id="ARBA00004609"/>
    </source>
</evidence>
<feature type="active site" description="Proton acceptor" evidence="17">
    <location>
        <position position="339"/>
    </location>
</feature>
<feature type="signal peptide" evidence="21">
    <location>
        <begin position="1"/>
        <end position="15"/>
    </location>
</feature>
<keyword evidence="7 20" id="KW-0645">Protease</keyword>
<dbReference type="EC" id="3.4.11.-" evidence="20"/>
<dbReference type="InterPro" id="IPR027268">
    <property type="entry name" value="Peptidase_M4/M1_CTD_sf"/>
</dbReference>
<dbReference type="GO" id="GO:0008270">
    <property type="term" value="F:zinc ion binding"/>
    <property type="evidence" value="ECO:0007669"/>
    <property type="project" value="UniProtKB-UniRule"/>
</dbReference>
<dbReference type="CDD" id="cd09601">
    <property type="entry name" value="M1_APN-Q_like"/>
    <property type="match status" value="1"/>
</dbReference>
<reference evidence="25" key="1">
    <citation type="submission" date="2021-12" db="EMBL/GenBank/DDBJ databases">
        <authorList>
            <person name="Martin H S."/>
        </authorList>
    </citation>
    <scope>NUCLEOTIDE SEQUENCE</scope>
</reference>
<dbReference type="AlphaFoldDB" id="A0A8J9W3W9"/>
<keyword evidence="4 20" id="KW-0031">Aminopeptidase</keyword>
<dbReference type="Pfam" id="PF01433">
    <property type="entry name" value="Peptidase_M1"/>
    <property type="match status" value="1"/>
</dbReference>
<evidence type="ECO:0000256" key="7">
    <source>
        <dbReference type="ARBA" id="ARBA00022670"/>
    </source>
</evidence>
<dbReference type="FunFam" id="2.60.40.1910:FF:000008">
    <property type="entry name" value="Aminopeptidase"/>
    <property type="match status" value="1"/>
</dbReference>
<dbReference type="Pfam" id="PF17900">
    <property type="entry name" value="Peptidase_M1_N"/>
    <property type="match status" value="1"/>
</dbReference>
<keyword evidence="15" id="KW-0325">Glycoprotein</keyword>
<dbReference type="InterPro" id="IPR045357">
    <property type="entry name" value="Aminopeptidase_N-like_N"/>
</dbReference>
<dbReference type="Gene3D" id="1.10.390.10">
    <property type="entry name" value="Neutral Protease Domain 2"/>
    <property type="match status" value="1"/>
</dbReference>
<keyword evidence="13" id="KW-0472">Membrane</keyword>
<keyword evidence="6" id="KW-0336">GPI-anchor</keyword>
<evidence type="ECO:0000256" key="13">
    <source>
        <dbReference type="ARBA" id="ARBA00023136"/>
    </source>
</evidence>
<dbReference type="GO" id="GO:0005615">
    <property type="term" value="C:extracellular space"/>
    <property type="evidence" value="ECO:0007669"/>
    <property type="project" value="TreeGrafter"/>
</dbReference>
<evidence type="ECO:0000313" key="26">
    <source>
        <dbReference type="Proteomes" id="UP000838878"/>
    </source>
</evidence>
<evidence type="ECO:0000256" key="16">
    <source>
        <dbReference type="ARBA" id="ARBA00023288"/>
    </source>
</evidence>
<dbReference type="Gene3D" id="2.60.40.1910">
    <property type="match status" value="1"/>
</dbReference>
<evidence type="ECO:0000256" key="11">
    <source>
        <dbReference type="ARBA" id="ARBA00022833"/>
    </source>
</evidence>
<feature type="domain" description="Peptidase M1 membrane alanine aminopeptidase" evidence="22">
    <location>
        <begin position="266"/>
        <end position="489"/>
    </location>
</feature>
<evidence type="ECO:0000256" key="17">
    <source>
        <dbReference type="PIRSR" id="PIRSR634016-1"/>
    </source>
</evidence>
<sequence length="948" mass="108275">MFTLIFFCLIGISLGVPFNSEKSTYSNEHYVLPGESRPTLYDISLFFDPSNGTSFLGNVSIRIIPERNTQQIVLHAMEMQITRIELYSEASQTENLMRTYSLTNDTQFLTVESNTLLLQSQVYILKVEYVGTYSRNMFGVYVSNYQYNDQSYNLVTSQLQPTYARSAFPCYDEPHLKAIFRTTIYAPPQYLVVRSNMPLRNDTSKPDVPGYVRHEFEDTYVMSTYLIAFLVSNFEYITNEPVNAQTIYPVPFRIYSRRGTQNTAEFALNFGQQNMKEFQNYIQFPYALPKIDKVAVPDFAAGAMENWGLVIYREVALLVQEGVTTTATRQNIGRIICHENMHMWFGNEVSPQSWTYTWLNEGFANFFENFGTDLVYPTWRMMDQYVLAMQNVMQSDAVLSVNPMTHPVFTPSEIIGTFNAVAYQKSGSVIRMMQHFLTPEIFRNGLIIYIRANFRQYARPSNLYQALQEALDASSHNIAAPIAIIMQRWTEQGGFPVLTVRRSSPSAQSISVHQERYLTDPSLSSTDNWHVPFNWVLSTNPDFTDTSPQAWLFPGTPALAVDIPGFNQSEWYIVNKQQTGYYRVNYDEANWRALANVLQRSHGTIHLLNRAQIIDDSFNLARNGRLEYDIAFEVSRYLINETDYIPWGAANAAFSYLDIVLSGSEAYRLFQQHVLTLTAPLYDQLGFIAGSGEEHVTPFHRNIILDYNCRYGNQQCVSRSQELLQQLRDNPNQPLNPDVQTVVFCSGLRGGSADNFYFLWDRYSASQDSSERSTILNALGCTSNATLREFFLNQVLDDNSPVRDQDRHSIIVSTINASPENMEAALDFVIENFARIQPRVQMLTGTTNILNAFSRRLSTSVHSVKIDWLVGNHTAIFSAGERAAIAGIRENIGASIAWSEKNYNLVNSWLNDNYGDDDGPAVVDDMTSDAWRRTPIHLYLDKNIHMMR</sequence>
<evidence type="ECO:0000256" key="9">
    <source>
        <dbReference type="ARBA" id="ARBA00022729"/>
    </source>
</evidence>
<dbReference type="FunFam" id="1.10.390.10:FF:000013">
    <property type="entry name" value="Aminopeptidase N"/>
    <property type="match status" value="1"/>
</dbReference>
<keyword evidence="11 18" id="KW-0862">Zinc</keyword>
<accession>A0A8J9W3W9</accession>
<evidence type="ECO:0000256" key="10">
    <source>
        <dbReference type="ARBA" id="ARBA00022801"/>
    </source>
</evidence>
<gene>
    <name evidence="25" type="ORF">BINO364_LOCUS10955</name>
</gene>
<dbReference type="InterPro" id="IPR042097">
    <property type="entry name" value="Aminopeptidase_N-like_N_sf"/>
</dbReference>
<dbReference type="PANTHER" id="PTHR11533:SF290">
    <property type="entry name" value="AMINOPEPTIDASE"/>
    <property type="match status" value="1"/>
</dbReference>
<feature type="domain" description="ERAP1-like C-terminal" evidence="23">
    <location>
        <begin position="571"/>
        <end position="862"/>
    </location>
</feature>
<feature type="binding site" evidence="18">
    <location>
        <position position="342"/>
    </location>
    <ligand>
        <name>Zn(2+)</name>
        <dbReference type="ChEBI" id="CHEBI:29105"/>
        <note>catalytic</note>
    </ligand>
</feature>
<dbReference type="FunFam" id="1.25.50.20:FF:000001">
    <property type="entry name" value="Aminopeptidase"/>
    <property type="match status" value="1"/>
</dbReference>
<dbReference type="GO" id="GO:0005886">
    <property type="term" value="C:plasma membrane"/>
    <property type="evidence" value="ECO:0007669"/>
    <property type="project" value="UniProtKB-SubCell"/>
</dbReference>
<dbReference type="GO" id="GO:0098552">
    <property type="term" value="C:side of membrane"/>
    <property type="evidence" value="ECO:0007669"/>
    <property type="project" value="UniProtKB-KW"/>
</dbReference>
<evidence type="ECO:0000256" key="18">
    <source>
        <dbReference type="PIRSR" id="PIRSR634016-3"/>
    </source>
</evidence>
<proteinExistence type="inferred from homology"/>
<feature type="binding site" evidence="18">
    <location>
        <position position="361"/>
    </location>
    <ligand>
        <name>Zn(2+)</name>
        <dbReference type="ChEBI" id="CHEBI:29105"/>
        <note>catalytic</note>
    </ligand>
</feature>
<evidence type="ECO:0000256" key="5">
    <source>
        <dbReference type="ARBA" id="ARBA00022475"/>
    </source>
</evidence>
<evidence type="ECO:0000259" key="22">
    <source>
        <dbReference type="Pfam" id="PF01433"/>
    </source>
</evidence>
<keyword evidence="10 20" id="KW-0378">Hydrolase</keyword>
<evidence type="ECO:0000256" key="8">
    <source>
        <dbReference type="ARBA" id="ARBA00022723"/>
    </source>
</evidence>
<dbReference type="GO" id="GO:0016285">
    <property type="term" value="F:alanyl aminopeptidase activity"/>
    <property type="evidence" value="ECO:0007669"/>
    <property type="project" value="UniProtKB-EC"/>
</dbReference>
<feature type="non-terminal residue" evidence="25">
    <location>
        <position position="948"/>
    </location>
</feature>
<keyword evidence="14" id="KW-1015">Disulfide bond</keyword>
<feature type="domain" description="Aminopeptidase N-like N-terminal" evidence="24">
    <location>
        <begin position="38"/>
        <end position="226"/>
    </location>
</feature>
<evidence type="ECO:0000313" key="25">
    <source>
        <dbReference type="EMBL" id="CAH0725367.1"/>
    </source>
</evidence>
<dbReference type="PRINTS" id="PR00756">
    <property type="entry name" value="ALADIPTASE"/>
</dbReference>
<dbReference type="EMBL" id="OV170225">
    <property type="protein sequence ID" value="CAH0725367.1"/>
    <property type="molecule type" value="Genomic_DNA"/>
</dbReference>
<dbReference type="InterPro" id="IPR014782">
    <property type="entry name" value="Peptidase_M1_dom"/>
</dbReference>
<evidence type="ECO:0000256" key="19">
    <source>
        <dbReference type="PIRSR" id="PIRSR634016-4"/>
    </source>
</evidence>
<dbReference type="Proteomes" id="UP000838878">
    <property type="component" value="Chromosome 5"/>
</dbReference>
<dbReference type="InterPro" id="IPR034016">
    <property type="entry name" value="M1_APN-typ"/>
</dbReference>
<feature type="site" description="Transition state stabilizer" evidence="19">
    <location>
        <position position="423"/>
    </location>
</feature>
<dbReference type="GO" id="GO:0070006">
    <property type="term" value="F:metalloaminopeptidase activity"/>
    <property type="evidence" value="ECO:0007669"/>
    <property type="project" value="TreeGrafter"/>
</dbReference>
<protein>
    <recommendedName>
        <fullName evidence="20">Aminopeptidase</fullName>
        <ecNumber evidence="20">3.4.11.-</ecNumber>
    </recommendedName>
</protein>
<comment type="similarity">
    <text evidence="3 20">Belongs to the peptidase M1 family.</text>
</comment>
<keyword evidence="8 18" id="KW-0479">Metal-binding</keyword>
<evidence type="ECO:0000256" key="21">
    <source>
        <dbReference type="SAM" id="SignalP"/>
    </source>
</evidence>
<dbReference type="GO" id="GO:0005737">
    <property type="term" value="C:cytoplasm"/>
    <property type="evidence" value="ECO:0007669"/>
    <property type="project" value="TreeGrafter"/>
</dbReference>
<evidence type="ECO:0000259" key="24">
    <source>
        <dbReference type="Pfam" id="PF17900"/>
    </source>
</evidence>
<dbReference type="OrthoDB" id="10031169at2759"/>
<dbReference type="PANTHER" id="PTHR11533">
    <property type="entry name" value="PROTEASE M1 ZINC METALLOPROTEASE"/>
    <property type="match status" value="1"/>
</dbReference>
<keyword evidence="26" id="KW-1185">Reference proteome</keyword>
<evidence type="ECO:0000256" key="3">
    <source>
        <dbReference type="ARBA" id="ARBA00010136"/>
    </source>
</evidence>
<dbReference type="Gene3D" id="2.60.40.1730">
    <property type="entry name" value="tricorn interacting facor f3 domain"/>
    <property type="match status" value="1"/>
</dbReference>
<dbReference type="InterPro" id="IPR050344">
    <property type="entry name" value="Peptidase_M1_aminopeptidases"/>
</dbReference>
<name>A0A8J9W3W9_9NEOP</name>
<dbReference type="Gene3D" id="1.25.50.20">
    <property type="match status" value="1"/>
</dbReference>
<evidence type="ECO:0000259" key="23">
    <source>
        <dbReference type="Pfam" id="PF11838"/>
    </source>
</evidence>
<evidence type="ECO:0000256" key="20">
    <source>
        <dbReference type="RuleBase" id="RU364040"/>
    </source>
</evidence>
<evidence type="ECO:0000256" key="14">
    <source>
        <dbReference type="ARBA" id="ARBA00023157"/>
    </source>
</evidence>
<dbReference type="GO" id="GO:0042277">
    <property type="term" value="F:peptide binding"/>
    <property type="evidence" value="ECO:0007669"/>
    <property type="project" value="TreeGrafter"/>
</dbReference>
<keyword evidence="12 20" id="KW-0482">Metalloprotease</keyword>
<dbReference type="InterPro" id="IPR001930">
    <property type="entry name" value="Peptidase_M1"/>
</dbReference>
<dbReference type="SUPFAM" id="SSF55486">
    <property type="entry name" value="Metalloproteases ('zincins'), catalytic domain"/>
    <property type="match status" value="1"/>
</dbReference>
<dbReference type="Pfam" id="PF11838">
    <property type="entry name" value="ERAP1_C"/>
    <property type="match status" value="1"/>
</dbReference>
<dbReference type="GO" id="GO:0043171">
    <property type="term" value="P:peptide catabolic process"/>
    <property type="evidence" value="ECO:0007669"/>
    <property type="project" value="TreeGrafter"/>
</dbReference>
<feature type="chain" id="PRO_5035454806" description="Aminopeptidase" evidence="21">
    <location>
        <begin position="16"/>
        <end position="948"/>
    </location>
</feature>
<dbReference type="GO" id="GO:0006508">
    <property type="term" value="P:proteolysis"/>
    <property type="evidence" value="ECO:0007669"/>
    <property type="project" value="UniProtKB-KW"/>
</dbReference>
<keyword evidence="16" id="KW-0449">Lipoprotein</keyword>
<comment type="subcellular location">
    <subcellularLocation>
        <location evidence="2">Cell membrane</location>
        <topology evidence="2">Lipid-anchor</topology>
        <topology evidence="2">GPI-anchor</topology>
    </subcellularLocation>
</comment>
<feature type="binding site" evidence="18">
    <location>
        <position position="338"/>
    </location>
    <ligand>
        <name>Zn(2+)</name>
        <dbReference type="ChEBI" id="CHEBI:29105"/>
        <note>catalytic</note>
    </ligand>
</feature>
<keyword evidence="9 21" id="KW-0732">Signal</keyword>
<evidence type="ECO:0000256" key="1">
    <source>
        <dbReference type="ARBA" id="ARBA00000098"/>
    </source>
</evidence>
<evidence type="ECO:0000256" key="12">
    <source>
        <dbReference type="ARBA" id="ARBA00023049"/>
    </source>
</evidence>
<dbReference type="SUPFAM" id="SSF63737">
    <property type="entry name" value="Leukotriene A4 hydrolase N-terminal domain"/>
    <property type="match status" value="1"/>
</dbReference>
<organism evidence="25 26">
    <name type="scientific">Brenthis ino</name>
    <name type="common">lesser marbled fritillary</name>
    <dbReference type="NCBI Taxonomy" id="405034"/>
    <lineage>
        <taxon>Eukaryota</taxon>
        <taxon>Metazoa</taxon>
        <taxon>Ecdysozoa</taxon>
        <taxon>Arthropoda</taxon>
        <taxon>Hexapoda</taxon>
        <taxon>Insecta</taxon>
        <taxon>Pterygota</taxon>
        <taxon>Neoptera</taxon>
        <taxon>Endopterygota</taxon>
        <taxon>Lepidoptera</taxon>
        <taxon>Glossata</taxon>
        <taxon>Ditrysia</taxon>
        <taxon>Papilionoidea</taxon>
        <taxon>Nymphalidae</taxon>
        <taxon>Heliconiinae</taxon>
        <taxon>Argynnini</taxon>
        <taxon>Brenthis</taxon>
    </lineage>
</organism>
<evidence type="ECO:0000256" key="15">
    <source>
        <dbReference type="ARBA" id="ARBA00023180"/>
    </source>
</evidence>
<evidence type="ECO:0000256" key="6">
    <source>
        <dbReference type="ARBA" id="ARBA00022622"/>
    </source>
</evidence>
<comment type="catalytic activity">
    <reaction evidence="1">
        <text>Release of an N-terminal amino acid, Xaa-|-Yaa- from a peptide, amide or arylamide. Xaa is preferably Ala, but may be most amino acids including Pro (slow action). When a terminal hydrophobic residue is followed by a prolyl residue, the two may be released as an intact Xaa-Pro dipeptide.</text>
        <dbReference type="EC" id="3.4.11.2"/>
    </reaction>
</comment>
<dbReference type="InterPro" id="IPR024571">
    <property type="entry name" value="ERAP1-like_C_dom"/>
</dbReference>